<feature type="DNA-binding region" description="H-T-H motif" evidence="3">
    <location>
        <begin position="32"/>
        <end position="51"/>
    </location>
</feature>
<dbReference type="Proteomes" id="UP000028091">
    <property type="component" value="Unassembled WGS sequence"/>
</dbReference>
<dbReference type="OrthoDB" id="9814200at2"/>
<gene>
    <name evidence="5" type="ORF">BA70_04980</name>
</gene>
<dbReference type="GO" id="GO:0003677">
    <property type="term" value="F:DNA binding"/>
    <property type="evidence" value="ECO:0007669"/>
    <property type="project" value="UniProtKB-UniRule"/>
</dbReference>
<proteinExistence type="predicted"/>
<dbReference type="Gene3D" id="1.10.357.10">
    <property type="entry name" value="Tetracycline Repressor, domain 2"/>
    <property type="match status" value="1"/>
</dbReference>
<dbReference type="PROSITE" id="PS50977">
    <property type="entry name" value="HTH_TETR_2"/>
    <property type="match status" value="1"/>
</dbReference>
<dbReference type="InterPro" id="IPR036271">
    <property type="entry name" value="Tet_transcr_reg_TetR-rel_C_sf"/>
</dbReference>
<dbReference type="PROSITE" id="PS01081">
    <property type="entry name" value="HTH_TETR_1"/>
    <property type="match status" value="1"/>
</dbReference>
<name>A0A081L9Q8_9BACI</name>
<dbReference type="InterPro" id="IPR023772">
    <property type="entry name" value="DNA-bd_HTH_TetR-type_CS"/>
</dbReference>
<evidence type="ECO:0000259" key="4">
    <source>
        <dbReference type="PROSITE" id="PS50977"/>
    </source>
</evidence>
<dbReference type="SUPFAM" id="SSF46689">
    <property type="entry name" value="Homeodomain-like"/>
    <property type="match status" value="1"/>
</dbReference>
<dbReference type="InterPro" id="IPR009057">
    <property type="entry name" value="Homeodomain-like_sf"/>
</dbReference>
<dbReference type="InterPro" id="IPR001647">
    <property type="entry name" value="HTH_TetR"/>
</dbReference>
<sequence>MKRIVKKPEERRSEIISVAKDLFSSNGYENTTISDIIKKIGVAKGTFYHYFKSKDEIADAVIQDSIDSSVQVFKQINNNSDLKAIEKLINIIQFFSQETSNHFSDGLMTHLHHKDNVLLHQKMKVCMIKEYVPIISSVLKQGVEEGVFHTDFPDEITEFLLVGLHFMLDPSLFSLTHEQLIAKLDAIDEIYEKLLGAPKGSFPSIKQYFEKLY</sequence>
<keyword evidence="2 3" id="KW-0238">DNA-binding</keyword>
<accession>A0A081L9Q8</accession>
<keyword evidence="6" id="KW-1185">Reference proteome</keyword>
<keyword evidence="1" id="KW-0678">Repressor</keyword>
<dbReference type="PANTHER" id="PTHR43479">
    <property type="entry name" value="ACREF/ENVCD OPERON REPRESSOR-RELATED"/>
    <property type="match status" value="1"/>
</dbReference>
<evidence type="ECO:0000256" key="2">
    <source>
        <dbReference type="ARBA" id="ARBA00023125"/>
    </source>
</evidence>
<organism evidence="5 6">
    <name type="scientific">Bacillus zhangzhouensis</name>
    <dbReference type="NCBI Taxonomy" id="1178540"/>
    <lineage>
        <taxon>Bacteria</taxon>
        <taxon>Bacillati</taxon>
        <taxon>Bacillota</taxon>
        <taxon>Bacilli</taxon>
        <taxon>Bacillales</taxon>
        <taxon>Bacillaceae</taxon>
        <taxon>Bacillus</taxon>
    </lineage>
</organism>
<reference evidence="5 6" key="1">
    <citation type="submission" date="2012-09" db="EMBL/GenBank/DDBJ databases">
        <title>Genome Sequence of Bacillus sp. DW5-4.</title>
        <authorList>
            <person name="Lai Q."/>
            <person name="Liu Y."/>
            <person name="Shao Z."/>
        </authorList>
    </citation>
    <scope>NUCLEOTIDE SEQUENCE [LARGE SCALE GENOMIC DNA]</scope>
    <source>
        <strain evidence="5 6">DW5-4</strain>
    </source>
</reference>
<dbReference type="PRINTS" id="PR00455">
    <property type="entry name" value="HTHTETR"/>
</dbReference>
<evidence type="ECO:0000256" key="1">
    <source>
        <dbReference type="ARBA" id="ARBA00022491"/>
    </source>
</evidence>
<dbReference type="InterPro" id="IPR050624">
    <property type="entry name" value="HTH-type_Tx_Regulator"/>
</dbReference>
<dbReference type="SUPFAM" id="SSF48498">
    <property type="entry name" value="Tetracyclin repressor-like, C-terminal domain"/>
    <property type="match status" value="1"/>
</dbReference>
<dbReference type="eggNOG" id="COG1309">
    <property type="taxonomic scope" value="Bacteria"/>
</dbReference>
<dbReference type="InterPro" id="IPR049149">
    <property type="entry name" value="TetR/AcrR_C"/>
</dbReference>
<dbReference type="EMBL" id="JOTP01000014">
    <property type="protein sequence ID" value="KEP25984.1"/>
    <property type="molecule type" value="Genomic_DNA"/>
</dbReference>
<feature type="domain" description="HTH tetR-type" evidence="4">
    <location>
        <begin position="9"/>
        <end position="69"/>
    </location>
</feature>
<dbReference type="RefSeq" id="WP_034322829.1">
    <property type="nucleotide sequence ID" value="NZ_JBCMYH010000011.1"/>
</dbReference>
<comment type="caution">
    <text evidence="5">The sequence shown here is derived from an EMBL/GenBank/DDBJ whole genome shotgun (WGS) entry which is preliminary data.</text>
</comment>
<dbReference type="Pfam" id="PF00440">
    <property type="entry name" value="TetR_N"/>
    <property type="match status" value="1"/>
</dbReference>
<dbReference type="Pfam" id="PF21303">
    <property type="entry name" value="TetR_C_39"/>
    <property type="match status" value="1"/>
</dbReference>
<dbReference type="PANTHER" id="PTHR43479:SF11">
    <property type="entry name" value="ACREF_ENVCD OPERON REPRESSOR-RELATED"/>
    <property type="match status" value="1"/>
</dbReference>
<dbReference type="AlphaFoldDB" id="A0A081L9Q8"/>
<evidence type="ECO:0000313" key="5">
    <source>
        <dbReference type="EMBL" id="KEP25984.1"/>
    </source>
</evidence>
<protein>
    <recommendedName>
        <fullName evidence="4">HTH tetR-type domain-containing protein</fullName>
    </recommendedName>
</protein>
<evidence type="ECO:0000313" key="6">
    <source>
        <dbReference type="Proteomes" id="UP000028091"/>
    </source>
</evidence>
<evidence type="ECO:0000256" key="3">
    <source>
        <dbReference type="PROSITE-ProRule" id="PRU00335"/>
    </source>
</evidence>